<dbReference type="Pfam" id="PF00168">
    <property type="entry name" value="C2"/>
    <property type="match status" value="1"/>
</dbReference>
<dbReference type="PANTHER" id="PTHR47042">
    <property type="entry name" value="C2 DOMAIN-CONTAINING PROTEIN-LIKE"/>
    <property type="match status" value="1"/>
</dbReference>
<dbReference type="Gramene" id="PSS05914">
    <property type="protein sequence ID" value="PSS05914"/>
    <property type="gene ID" value="CEY00_Acc19215"/>
</dbReference>
<sequence length="633" mass="71940">MGISEVSILHHICIVLVVLWLLSSFNCCHPVAYFISLIYLYLVHERYVMRLRIKLRFEQRKQSNQRRVLSESESVRWLNNAVEKIWPVCMEQIVSQNILLPIIPWFLQKFKPWTVKEAVVQQLYMGRSPPMFTEMRVLQQSSGDDHLVLELGMNFRTADDMGAVLAAQLTKRLGFGMWARLHLTGMHVEGKVLVGVKFLRHWPFLGRVRLCFVEPPYFQMNVKPIFTHGVDVTELPGIAGWLDKLLATAFEQTLVEPNMLVVDMEKFVSPQQENWFSVEEKEPIAHALVEIIEAADMKPSDLNGLADPFVKGQLGCYRFRTKTEKKTLSPRWHEEFKIPIWTWDSPNVLAIEVVDKDHFVNDALGECSITFDEHRDGQRHDLWLPLQNIKMGRLHLAVTVVEGNMKVPDQSWDNETVNGDSERIPISYETMENGSLSSGMSEPPKVADKFEPIDIKGQEETGIWVHQPGSEVSQKWETRKGRSRLNDTQINDTSGGDETQEDNKGHSPNKVMRGLQKFGSIFHRSPRKEDTSTKIEEPFPSPHVKLKAVNAKERKVKLIVDDKVSVPLPELSPVKDSKAECVESPEGSDKATGLFKNAGKSIHHGLSHKGSKNFRGDSGLVVTGRDISVVGVF</sequence>
<keyword evidence="7" id="KW-1133">Transmembrane helix</keyword>
<dbReference type="Proteomes" id="UP000241394">
    <property type="component" value="Chromosome LG17"/>
</dbReference>
<dbReference type="GO" id="GO:0016020">
    <property type="term" value="C:membrane"/>
    <property type="evidence" value="ECO:0007669"/>
    <property type="project" value="UniProtKB-SubCell"/>
</dbReference>
<dbReference type="Gene3D" id="2.60.40.150">
    <property type="entry name" value="C2 domain"/>
    <property type="match status" value="1"/>
</dbReference>
<evidence type="ECO:0000256" key="5">
    <source>
        <dbReference type="ARBA" id="ARBA00023136"/>
    </source>
</evidence>
<dbReference type="FunCoup" id="A0A2R6QCP8">
    <property type="interactions" value="1945"/>
</dbReference>
<keyword evidence="4" id="KW-0446">Lipid-binding</keyword>
<organism evidence="10 11">
    <name type="scientific">Actinidia chinensis var. chinensis</name>
    <name type="common">Chinese soft-hair kiwi</name>
    <dbReference type="NCBI Taxonomy" id="1590841"/>
    <lineage>
        <taxon>Eukaryota</taxon>
        <taxon>Viridiplantae</taxon>
        <taxon>Streptophyta</taxon>
        <taxon>Embryophyta</taxon>
        <taxon>Tracheophyta</taxon>
        <taxon>Spermatophyta</taxon>
        <taxon>Magnoliopsida</taxon>
        <taxon>eudicotyledons</taxon>
        <taxon>Gunneridae</taxon>
        <taxon>Pentapetalae</taxon>
        <taxon>asterids</taxon>
        <taxon>Ericales</taxon>
        <taxon>Actinidiaceae</taxon>
        <taxon>Actinidia</taxon>
    </lineage>
</organism>
<proteinExistence type="predicted"/>
<dbReference type="STRING" id="1590841.A0A2R6QCP8"/>
<dbReference type="InterPro" id="IPR035892">
    <property type="entry name" value="C2_domain_sf"/>
</dbReference>
<evidence type="ECO:0000256" key="2">
    <source>
        <dbReference type="ARBA" id="ARBA00022448"/>
    </source>
</evidence>
<dbReference type="SMART" id="SM00239">
    <property type="entry name" value="C2"/>
    <property type="match status" value="1"/>
</dbReference>
<dbReference type="CDD" id="cd00030">
    <property type="entry name" value="C2"/>
    <property type="match status" value="1"/>
</dbReference>
<dbReference type="InParanoid" id="A0A2R6QCP8"/>
<evidence type="ECO:0000256" key="4">
    <source>
        <dbReference type="ARBA" id="ARBA00023121"/>
    </source>
</evidence>
<dbReference type="PROSITE" id="PS50004">
    <property type="entry name" value="C2"/>
    <property type="match status" value="1"/>
</dbReference>
<feature type="region of interest" description="Disordered" evidence="6">
    <location>
        <begin position="459"/>
        <end position="511"/>
    </location>
</feature>
<dbReference type="InterPro" id="IPR000008">
    <property type="entry name" value="C2_dom"/>
</dbReference>
<feature type="domain" description="SMP-LTD" evidence="9">
    <location>
        <begin position="71"/>
        <end position="265"/>
    </location>
</feature>
<reference evidence="11" key="2">
    <citation type="journal article" date="2018" name="BMC Genomics">
        <title>A manually annotated Actinidia chinensis var. chinensis (kiwifruit) genome highlights the challenges associated with draft genomes and gene prediction in plants.</title>
        <authorList>
            <person name="Pilkington S.M."/>
            <person name="Crowhurst R."/>
            <person name="Hilario E."/>
            <person name="Nardozza S."/>
            <person name="Fraser L."/>
            <person name="Peng Y."/>
            <person name="Gunaseelan K."/>
            <person name="Simpson R."/>
            <person name="Tahir J."/>
            <person name="Deroles S.C."/>
            <person name="Templeton K."/>
            <person name="Luo Z."/>
            <person name="Davy M."/>
            <person name="Cheng C."/>
            <person name="McNeilage M."/>
            <person name="Scaglione D."/>
            <person name="Liu Y."/>
            <person name="Zhang Q."/>
            <person name="Datson P."/>
            <person name="De Silva N."/>
            <person name="Gardiner S.E."/>
            <person name="Bassett H."/>
            <person name="Chagne D."/>
            <person name="McCallum J."/>
            <person name="Dzierzon H."/>
            <person name="Deng C."/>
            <person name="Wang Y.Y."/>
            <person name="Barron L."/>
            <person name="Manako K."/>
            <person name="Bowen J."/>
            <person name="Foster T.M."/>
            <person name="Erridge Z.A."/>
            <person name="Tiffin H."/>
            <person name="Waite C.N."/>
            <person name="Davies K.M."/>
            <person name="Grierson E.P."/>
            <person name="Laing W.A."/>
            <person name="Kirk R."/>
            <person name="Chen X."/>
            <person name="Wood M."/>
            <person name="Montefiori M."/>
            <person name="Brummell D.A."/>
            <person name="Schwinn K.E."/>
            <person name="Catanach A."/>
            <person name="Fullerton C."/>
            <person name="Li D."/>
            <person name="Meiyalaghan S."/>
            <person name="Nieuwenhuizen N."/>
            <person name="Read N."/>
            <person name="Prakash R."/>
            <person name="Hunter D."/>
            <person name="Zhang H."/>
            <person name="McKenzie M."/>
            <person name="Knabel M."/>
            <person name="Harris A."/>
            <person name="Allan A.C."/>
            <person name="Gleave A."/>
            <person name="Chen A."/>
            <person name="Janssen B.J."/>
            <person name="Plunkett B."/>
            <person name="Ampomah-Dwamena C."/>
            <person name="Voogd C."/>
            <person name="Leif D."/>
            <person name="Lafferty D."/>
            <person name="Souleyre E.J.F."/>
            <person name="Varkonyi-Gasic E."/>
            <person name="Gambi F."/>
            <person name="Hanley J."/>
            <person name="Yao J.L."/>
            <person name="Cheung J."/>
            <person name="David K.M."/>
            <person name="Warren B."/>
            <person name="Marsh K."/>
            <person name="Snowden K.C."/>
            <person name="Lin-Wang K."/>
            <person name="Brian L."/>
            <person name="Martinez-Sanchez M."/>
            <person name="Wang M."/>
            <person name="Ileperuma N."/>
            <person name="Macnee N."/>
            <person name="Campin R."/>
            <person name="McAtee P."/>
            <person name="Drummond R.S.M."/>
            <person name="Espley R.V."/>
            <person name="Ireland H.S."/>
            <person name="Wu R."/>
            <person name="Atkinson R.G."/>
            <person name="Karunairetnam S."/>
            <person name="Bulley S."/>
            <person name="Chunkath S."/>
            <person name="Hanley Z."/>
            <person name="Storey R."/>
            <person name="Thrimawithana A.H."/>
            <person name="Thomson S."/>
            <person name="David C."/>
            <person name="Testolin R."/>
            <person name="Huang H."/>
            <person name="Hellens R.P."/>
            <person name="Schaffer R.J."/>
        </authorList>
    </citation>
    <scope>NUCLEOTIDE SEQUENCE [LARGE SCALE GENOMIC DNA]</scope>
    <source>
        <strain evidence="11">cv. Red5</strain>
    </source>
</reference>
<dbReference type="InterPro" id="IPR052847">
    <property type="entry name" value="Ext_Synaptotagmin/KAHRP-like"/>
</dbReference>
<evidence type="ECO:0000256" key="6">
    <source>
        <dbReference type="SAM" id="MobiDB-lite"/>
    </source>
</evidence>
<keyword evidence="5 7" id="KW-0472">Membrane</keyword>
<dbReference type="GO" id="GO:0006869">
    <property type="term" value="P:lipid transport"/>
    <property type="evidence" value="ECO:0007669"/>
    <property type="project" value="UniProtKB-KW"/>
</dbReference>
<dbReference type="OrthoDB" id="270970at2759"/>
<dbReference type="PANTHER" id="PTHR47042:SF4">
    <property type="entry name" value="OS02G0313700 PROTEIN"/>
    <property type="match status" value="1"/>
</dbReference>
<dbReference type="AlphaFoldDB" id="A0A2R6QCP8"/>
<dbReference type="CDD" id="cd21669">
    <property type="entry name" value="SMP_SF"/>
    <property type="match status" value="1"/>
</dbReference>
<protein>
    <submittedName>
        <fullName evidence="10">C2 domain-containing protein</fullName>
    </submittedName>
</protein>
<feature type="compositionally biased region" description="Polar residues" evidence="6">
    <location>
        <begin position="486"/>
        <end position="497"/>
    </location>
</feature>
<feature type="transmembrane region" description="Helical" evidence="7">
    <location>
        <begin position="31"/>
        <end position="49"/>
    </location>
</feature>
<dbReference type="GO" id="GO:0008289">
    <property type="term" value="F:lipid binding"/>
    <property type="evidence" value="ECO:0007669"/>
    <property type="project" value="UniProtKB-KW"/>
</dbReference>
<comment type="subcellular location">
    <subcellularLocation>
        <location evidence="1">Membrane</location>
    </subcellularLocation>
</comment>
<feature type="domain" description="C2" evidence="8">
    <location>
        <begin position="270"/>
        <end position="384"/>
    </location>
</feature>
<keyword evidence="7" id="KW-0812">Transmembrane</keyword>
<dbReference type="Pfam" id="PF25669">
    <property type="entry name" value="SMP_MUG190-like"/>
    <property type="match status" value="1"/>
</dbReference>
<evidence type="ECO:0000256" key="1">
    <source>
        <dbReference type="ARBA" id="ARBA00004370"/>
    </source>
</evidence>
<keyword evidence="3" id="KW-0445">Lipid transport</keyword>
<evidence type="ECO:0000256" key="3">
    <source>
        <dbReference type="ARBA" id="ARBA00023055"/>
    </source>
</evidence>
<gene>
    <name evidence="10" type="ORF">CEY00_Acc19215</name>
</gene>
<evidence type="ECO:0000256" key="7">
    <source>
        <dbReference type="SAM" id="Phobius"/>
    </source>
</evidence>
<dbReference type="EMBL" id="NKQK01000017">
    <property type="protein sequence ID" value="PSS05914.1"/>
    <property type="molecule type" value="Genomic_DNA"/>
</dbReference>
<evidence type="ECO:0000259" key="8">
    <source>
        <dbReference type="PROSITE" id="PS50004"/>
    </source>
</evidence>
<dbReference type="SUPFAM" id="SSF49562">
    <property type="entry name" value="C2 domain (Calcium/lipid-binding domain, CaLB)"/>
    <property type="match status" value="1"/>
</dbReference>
<keyword evidence="11" id="KW-1185">Reference proteome</keyword>
<dbReference type="PROSITE" id="PS51847">
    <property type="entry name" value="SMP"/>
    <property type="match status" value="1"/>
</dbReference>
<dbReference type="InterPro" id="IPR031468">
    <property type="entry name" value="SMP_LBD"/>
</dbReference>
<name>A0A2R6QCP8_ACTCC</name>
<keyword evidence="2" id="KW-0813">Transport</keyword>
<evidence type="ECO:0000313" key="11">
    <source>
        <dbReference type="Proteomes" id="UP000241394"/>
    </source>
</evidence>
<comment type="caution">
    <text evidence="10">The sequence shown here is derived from an EMBL/GenBank/DDBJ whole genome shotgun (WGS) entry which is preliminary data.</text>
</comment>
<evidence type="ECO:0000313" key="10">
    <source>
        <dbReference type="EMBL" id="PSS05914.1"/>
    </source>
</evidence>
<reference evidence="10 11" key="1">
    <citation type="submission" date="2017-07" db="EMBL/GenBank/DDBJ databases">
        <title>An improved, manually edited Actinidia chinensis var. chinensis (kiwifruit) genome highlights the challenges associated with draft genomes and gene prediction in plants.</title>
        <authorList>
            <person name="Pilkington S."/>
            <person name="Crowhurst R."/>
            <person name="Hilario E."/>
            <person name="Nardozza S."/>
            <person name="Fraser L."/>
            <person name="Peng Y."/>
            <person name="Gunaseelan K."/>
            <person name="Simpson R."/>
            <person name="Tahir J."/>
            <person name="Deroles S."/>
            <person name="Templeton K."/>
            <person name="Luo Z."/>
            <person name="Davy M."/>
            <person name="Cheng C."/>
            <person name="Mcneilage M."/>
            <person name="Scaglione D."/>
            <person name="Liu Y."/>
            <person name="Zhang Q."/>
            <person name="Datson P."/>
            <person name="De Silva N."/>
            <person name="Gardiner S."/>
            <person name="Bassett H."/>
            <person name="Chagne D."/>
            <person name="Mccallum J."/>
            <person name="Dzierzon H."/>
            <person name="Deng C."/>
            <person name="Wang Y.-Y."/>
            <person name="Barron N."/>
            <person name="Manako K."/>
            <person name="Bowen J."/>
            <person name="Foster T."/>
            <person name="Erridge Z."/>
            <person name="Tiffin H."/>
            <person name="Waite C."/>
            <person name="Davies K."/>
            <person name="Grierson E."/>
            <person name="Laing W."/>
            <person name="Kirk R."/>
            <person name="Chen X."/>
            <person name="Wood M."/>
            <person name="Montefiori M."/>
            <person name="Brummell D."/>
            <person name="Schwinn K."/>
            <person name="Catanach A."/>
            <person name="Fullerton C."/>
            <person name="Li D."/>
            <person name="Meiyalaghan S."/>
            <person name="Nieuwenhuizen N."/>
            <person name="Read N."/>
            <person name="Prakash R."/>
            <person name="Hunter D."/>
            <person name="Zhang H."/>
            <person name="Mckenzie M."/>
            <person name="Knabel M."/>
            <person name="Harris A."/>
            <person name="Allan A."/>
            <person name="Chen A."/>
            <person name="Janssen B."/>
            <person name="Plunkett B."/>
            <person name="Dwamena C."/>
            <person name="Voogd C."/>
            <person name="Leif D."/>
            <person name="Lafferty D."/>
            <person name="Souleyre E."/>
            <person name="Varkonyi-Gasic E."/>
            <person name="Gambi F."/>
            <person name="Hanley J."/>
            <person name="Yao J.-L."/>
            <person name="Cheung J."/>
            <person name="David K."/>
            <person name="Warren B."/>
            <person name="Marsh K."/>
            <person name="Snowden K."/>
            <person name="Lin-Wang K."/>
            <person name="Brian L."/>
            <person name="Martinez-Sanchez M."/>
            <person name="Wang M."/>
            <person name="Ileperuma N."/>
            <person name="Macnee N."/>
            <person name="Campin R."/>
            <person name="Mcatee P."/>
            <person name="Drummond R."/>
            <person name="Espley R."/>
            <person name="Ireland H."/>
            <person name="Wu R."/>
            <person name="Atkinson R."/>
            <person name="Karunairetnam S."/>
            <person name="Bulley S."/>
            <person name="Chunkath S."/>
            <person name="Hanley Z."/>
            <person name="Storey R."/>
            <person name="Thrimawithana A."/>
            <person name="Thomson S."/>
            <person name="David C."/>
            <person name="Testolin R."/>
        </authorList>
    </citation>
    <scope>NUCLEOTIDE SEQUENCE [LARGE SCALE GENOMIC DNA]</scope>
    <source>
        <strain evidence="11">cv. Red5</strain>
        <tissue evidence="10">Young leaf</tissue>
    </source>
</reference>
<dbReference type="OMA" id="QWPYIGR"/>
<accession>A0A2R6QCP8</accession>
<evidence type="ECO:0000259" key="9">
    <source>
        <dbReference type="PROSITE" id="PS51847"/>
    </source>
</evidence>